<feature type="transmembrane region" description="Helical" evidence="1">
    <location>
        <begin position="281"/>
        <end position="303"/>
    </location>
</feature>
<evidence type="ECO:0000259" key="3">
    <source>
        <dbReference type="Pfam" id="PF13194"/>
    </source>
</evidence>
<dbReference type="Proteomes" id="UP000010792">
    <property type="component" value="Chromosome"/>
</dbReference>
<evidence type="ECO:0000313" key="5">
    <source>
        <dbReference type="Proteomes" id="UP000010792"/>
    </source>
</evidence>
<sequence>MAQATPRAVGSPPCWPGFPEPLRHLHLAACHRPRYAGTEWVGVKLMDDLILRFGVALAIGMLVGLERGWRERDEPAGSRTAGIRTYAISGLLGGIFAALSQSMQTAAVFAVGFLGFSLLFAWFQAREAIAEKSFSVTRVIVGLCVFALGGLAVSGDYRAAAAGGAALAAVLASREVLHALLKRLTWIELRSALLLAVMTTIILPLLPNRAIDPWGGFNPWEIWFFTVLTASLSYLGYIAVRLLGPARGLVVSGLAGALISSTAVTVAFARTASSGGNARALSGAAALAAMVSVLRVSVVMLILAPHALEVAGPPALAAAAAFAAIAFLLLSSVPKTNADPERQARNPFELTALLVFAAAFATVSTASAALTARFGSASILASSAVSGAFDVDVAVLSALRLAGTEVSLSLIGQAVLVALTANACGRLLLAAVAGPARYWLPLAAATAVAASAGALVFIGLNGI</sequence>
<dbReference type="InterPro" id="IPR025105">
    <property type="entry name" value="DUF4010"/>
</dbReference>
<feature type="transmembrane region" description="Helical" evidence="1">
    <location>
        <begin position="81"/>
        <end position="99"/>
    </location>
</feature>
<feature type="transmembrane region" description="Helical" evidence="1">
    <location>
        <begin position="105"/>
        <end position="123"/>
    </location>
</feature>
<dbReference type="InterPro" id="IPR049177">
    <property type="entry name" value="MgtC_SapB_SrpB_YhiD_N"/>
</dbReference>
<feature type="transmembrane region" description="Helical" evidence="1">
    <location>
        <begin position="353"/>
        <end position="372"/>
    </location>
</feature>
<dbReference type="EMBL" id="FO082820">
    <property type="protein sequence ID" value="CCF20234.1"/>
    <property type="molecule type" value="Genomic_DNA"/>
</dbReference>
<keyword evidence="1" id="KW-0472">Membrane</keyword>
<reference evidence="4 5" key="1">
    <citation type="journal article" date="2013" name="Genome Biol. Evol.">
        <title>Life in an arsenic-containing gold mine: genome and physiology of the autotrophic arsenite-oxidizing bacterium rhizobium sp. NT-26.</title>
        <authorList>
            <person name="Andres J."/>
            <person name="Arsene-Ploetze F."/>
            <person name="Barbe V."/>
            <person name="Brochier-Armanet C."/>
            <person name="Cleiss-Arnold J."/>
            <person name="Coppee J.Y."/>
            <person name="Dillies M.A."/>
            <person name="Geist"/>
            <person name="L"/>
            <person name="Joublin A."/>
            <person name="Koechler S."/>
            <person name="Lassalle F."/>
            <person name="Marchal M."/>
            <person name="Medigue C."/>
            <person name="Muller D."/>
            <person name="Nesme X."/>
            <person name="Plewniak F."/>
            <person name="Proux C."/>
            <person name="Ramirez-Bahena M.H."/>
            <person name="Schenowitz C."/>
            <person name="Sismeiro O."/>
            <person name="Vallenet D."/>
            <person name="Santini J.M."/>
            <person name="Bertin P.N."/>
        </authorList>
    </citation>
    <scope>NUCLEOTIDE SEQUENCE [LARGE SCALE GENOMIC DNA]</scope>
    <source>
        <strain evidence="4 5">NT-26</strain>
    </source>
</reference>
<evidence type="ECO:0000259" key="2">
    <source>
        <dbReference type="Pfam" id="PF02308"/>
    </source>
</evidence>
<proteinExistence type="predicted"/>
<feature type="transmembrane region" description="Helical" evidence="1">
    <location>
        <begin position="159"/>
        <end position="177"/>
    </location>
</feature>
<keyword evidence="1" id="KW-1133">Transmembrane helix</keyword>
<feature type="transmembrane region" description="Helical" evidence="1">
    <location>
        <begin position="135"/>
        <end position="153"/>
    </location>
</feature>
<feature type="domain" description="DUF4010" evidence="3">
    <location>
        <begin position="227"/>
        <end position="434"/>
    </location>
</feature>
<feature type="transmembrane region" description="Helical" evidence="1">
    <location>
        <begin position="189"/>
        <end position="207"/>
    </location>
</feature>
<dbReference type="PANTHER" id="PTHR39084">
    <property type="entry name" value="MEMBRANE PROTEIN-RELATED"/>
    <property type="match status" value="1"/>
</dbReference>
<evidence type="ECO:0000313" key="4">
    <source>
        <dbReference type="EMBL" id="CCF20234.1"/>
    </source>
</evidence>
<feature type="transmembrane region" description="Helical" evidence="1">
    <location>
        <begin position="411"/>
        <end position="432"/>
    </location>
</feature>
<dbReference type="Pfam" id="PF02308">
    <property type="entry name" value="MgtC"/>
    <property type="match status" value="1"/>
</dbReference>
<feature type="transmembrane region" description="Helical" evidence="1">
    <location>
        <begin position="249"/>
        <end position="269"/>
    </location>
</feature>
<organism evidence="4 5">
    <name type="scientific">Pseudorhizobium banfieldiae</name>
    <dbReference type="NCBI Taxonomy" id="1125847"/>
    <lineage>
        <taxon>Bacteria</taxon>
        <taxon>Pseudomonadati</taxon>
        <taxon>Pseudomonadota</taxon>
        <taxon>Alphaproteobacteria</taxon>
        <taxon>Hyphomicrobiales</taxon>
        <taxon>Rhizobiaceae</taxon>
        <taxon>Rhizobium/Agrobacterium group</taxon>
        <taxon>Pseudorhizobium</taxon>
    </lineage>
</organism>
<dbReference type="PANTHER" id="PTHR39084:SF1">
    <property type="entry name" value="DUF4010 DOMAIN-CONTAINING PROTEIN"/>
    <property type="match status" value="1"/>
</dbReference>
<feature type="transmembrane region" description="Helical" evidence="1">
    <location>
        <begin position="222"/>
        <end position="240"/>
    </location>
</feature>
<keyword evidence="1" id="KW-0812">Transmembrane</keyword>
<gene>
    <name evidence="4" type="ORF">NT26_2510</name>
</gene>
<dbReference type="AlphaFoldDB" id="L0NH80"/>
<feature type="transmembrane region" description="Helical" evidence="1">
    <location>
        <begin position="49"/>
        <end position="69"/>
    </location>
</feature>
<feature type="transmembrane region" description="Helical" evidence="1">
    <location>
        <begin position="379"/>
        <end position="399"/>
    </location>
</feature>
<dbReference type="STRING" id="1125847.NT26_2510"/>
<evidence type="ECO:0000256" key="1">
    <source>
        <dbReference type="SAM" id="Phobius"/>
    </source>
</evidence>
<keyword evidence="5" id="KW-1185">Reference proteome</keyword>
<dbReference type="KEGG" id="rht:NT26_2510"/>
<dbReference type="Pfam" id="PF13194">
    <property type="entry name" value="DUF4010"/>
    <property type="match status" value="1"/>
</dbReference>
<feature type="transmembrane region" description="Helical" evidence="1">
    <location>
        <begin position="315"/>
        <end position="333"/>
    </location>
</feature>
<protein>
    <submittedName>
        <fullName evidence="4">Uncharacterized protein</fullName>
    </submittedName>
</protein>
<feature type="transmembrane region" description="Helical" evidence="1">
    <location>
        <begin position="439"/>
        <end position="460"/>
    </location>
</feature>
<feature type="domain" description="MgtC/SapB/SrpB/YhiD N-terminal" evidence="2">
    <location>
        <begin position="54"/>
        <end position="178"/>
    </location>
</feature>
<accession>L0NH80</accession>
<name>L0NH80_9HYPH</name>